<dbReference type="EMBL" id="AGZR01000009">
    <property type="protein sequence ID" value="EPD31998.1"/>
    <property type="molecule type" value="Genomic_DNA"/>
</dbReference>
<keyword evidence="4" id="KW-0029">Amino-acid transport</keyword>
<keyword evidence="2" id="KW-0813">Transport</keyword>
<dbReference type="AlphaFoldDB" id="S2VWW4"/>
<dbReference type="Gene3D" id="1.20.1740.10">
    <property type="entry name" value="Amino acid/polyamine transporter I"/>
    <property type="match status" value="1"/>
</dbReference>
<name>S2VWW4_9ACTN</name>
<evidence type="ECO:0000259" key="7">
    <source>
        <dbReference type="Pfam" id="PF00324"/>
    </source>
</evidence>
<dbReference type="HOGENOM" id="CLU_2937996_0_0_11"/>
<dbReference type="PANTHER" id="PTHR43495">
    <property type="entry name" value="GABA PERMEASE"/>
    <property type="match status" value="1"/>
</dbReference>
<keyword evidence="3" id="KW-0812">Transmembrane</keyword>
<dbReference type="GO" id="GO:0055085">
    <property type="term" value="P:transmembrane transport"/>
    <property type="evidence" value="ECO:0007669"/>
    <property type="project" value="InterPro"/>
</dbReference>
<dbReference type="PANTHER" id="PTHR43495:SF1">
    <property type="entry name" value="L-ASPARAGINE PERMEASE"/>
    <property type="match status" value="1"/>
</dbReference>
<dbReference type="InterPro" id="IPR004841">
    <property type="entry name" value="AA-permease/SLC12A_dom"/>
</dbReference>
<evidence type="ECO:0000256" key="3">
    <source>
        <dbReference type="ARBA" id="ARBA00022692"/>
    </source>
</evidence>
<evidence type="ECO:0000256" key="6">
    <source>
        <dbReference type="ARBA" id="ARBA00023136"/>
    </source>
</evidence>
<evidence type="ECO:0000313" key="8">
    <source>
        <dbReference type="EMBL" id="EPD31998.1"/>
    </source>
</evidence>
<proteinExistence type="predicted"/>
<dbReference type="Pfam" id="PF00324">
    <property type="entry name" value="AA_permease"/>
    <property type="match status" value="1"/>
</dbReference>
<protein>
    <recommendedName>
        <fullName evidence="7">Amino acid permease/ SLC12A domain-containing protein</fullName>
    </recommendedName>
</protein>
<dbReference type="OrthoDB" id="5297508at2"/>
<comment type="caution">
    <text evidence="8">The sequence shown here is derived from an EMBL/GenBank/DDBJ whole genome shotgun (WGS) entry which is preliminary data.</text>
</comment>
<dbReference type="STRING" id="883161.HMPREF9306_01558"/>
<evidence type="ECO:0000256" key="5">
    <source>
        <dbReference type="ARBA" id="ARBA00022989"/>
    </source>
</evidence>
<evidence type="ECO:0000256" key="2">
    <source>
        <dbReference type="ARBA" id="ARBA00022448"/>
    </source>
</evidence>
<accession>S2VWW4</accession>
<gene>
    <name evidence="8" type="ORF">HMPREF9306_01558</name>
</gene>
<dbReference type="GO" id="GO:0016020">
    <property type="term" value="C:membrane"/>
    <property type="evidence" value="ECO:0007669"/>
    <property type="project" value="UniProtKB-SubCell"/>
</dbReference>
<evidence type="ECO:0000313" key="9">
    <source>
        <dbReference type="Proteomes" id="UP000014417"/>
    </source>
</evidence>
<sequence length="60" mass="5967">MITSAGSIATGLFLGAGGRLAQGGPALAVSYALCGLFALTMARALDDLTVHRPSSVLSAF</sequence>
<dbReference type="Proteomes" id="UP000014417">
    <property type="component" value="Unassembled WGS sequence"/>
</dbReference>
<dbReference type="GO" id="GO:0006865">
    <property type="term" value="P:amino acid transport"/>
    <property type="evidence" value="ECO:0007669"/>
    <property type="project" value="UniProtKB-KW"/>
</dbReference>
<keyword evidence="9" id="KW-1185">Reference proteome</keyword>
<evidence type="ECO:0000256" key="1">
    <source>
        <dbReference type="ARBA" id="ARBA00004141"/>
    </source>
</evidence>
<reference evidence="8 9" key="1">
    <citation type="submission" date="2013-04" db="EMBL/GenBank/DDBJ databases">
        <title>The Genome Sequence of Propionimicrobium lymphophilum ACS-093-V-SCH5.</title>
        <authorList>
            <consortium name="The Broad Institute Genomics Platform"/>
            <person name="Earl A."/>
            <person name="Ward D."/>
            <person name="Feldgarden M."/>
            <person name="Gevers D."/>
            <person name="Saerens B."/>
            <person name="Vaneechoutte M."/>
            <person name="Walker B."/>
            <person name="Young S."/>
            <person name="Zeng Q."/>
            <person name="Gargeya S."/>
            <person name="Fitzgerald M."/>
            <person name="Haas B."/>
            <person name="Abouelleil A."/>
            <person name="Allen A.W."/>
            <person name="Alvarado L."/>
            <person name="Arachchi H.M."/>
            <person name="Berlin A.M."/>
            <person name="Chapman S.B."/>
            <person name="Gainer-Dewar J."/>
            <person name="Goldberg J."/>
            <person name="Griggs A."/>
            <person name="Gujja S."/>
            <person name="Hansen M."/>
            <person name="Howarth C."/>
            <person name="Imamovic A."/>
            <person name="Ireland A."/>
            <person name="Larimer J."/>
            <person name="McCowan C."/>
            <person name="Murphy C."/>
            <person name="Pearson M."/>
            <person name="Poon T.W."/>
            <person name="Priest M."/>
            <person name="Roberts A."/>
            <person name="Saif S."/>
            <person name="Shea T."/>
            <person name="Sisk P."/>
            <person name="Sykes S."/>
            <person name="Wortman J."/>
            <person name="Nusbaum C."/>
            <person name="Birren B."/>
        </authorList>
    </citation>
    <scope>NUCLEOTIDE SEQUENCE [LARGE SCALE GENOMIC DNA]</scope>
    <source>
        <strain evidence="8 9">ACS-093-V-SCH5</strain>
    </source>
</reference>
<keyword evidence="6" id="KW-0472">Membrane</keyword>
<comment type="subcellular location">
    <subcellularLocation>
        <location evidence="1">Membrane</location>
        <topology evidence="1">Multi-pass membrane protein</topology>
    </subcellularLocation>
</comment>
<feature type="domain" description="Amino acid permease/ SLC12A" evidence="7">
    <location>
        <begin position="1"/>
        <end position="55"/>
    </location>
</feature>
<keyword evidence="5" id="KW-1133">Transmembrane helix</keyword>
<evidence type="ECO:0000256" key="4">
    <source>
        <dbReference type="ARBA" id="ARBA00022970"/>
    </source>
</evidence>
<organism evidence="8 9">
    <name type="scientific">Propionimicrobium lymphophilum ACS-093-V-SCH5</name>
    <dbReference type="NCBI Taxonomy" id="883161"/>
    <lineage>
        <taxon>Bacteria</taxon>
        <taxon>Bacillati</taxon>
        <taxon>Actinomycetota</taxon>
        <taxon>Actinomycetes</taxon>
        <taxon>Propionibacteriales</taxon>
        <taxon>Propionibacteriaceae</taxon>
        <taxon>Propionimicrobium</taxon>
    </lineage>
</organism>